<evidence type="ECO:0000259" key="3">
    <source>
        <dbReference type="Pfam" id="PF02826"/>
    </source>
</evidence>
<evidence type="ECO:0000256" key="2">
    <source>
        <dbReference type="ARBA" id="ARBA00023027"/>
    </source>
</evidence>
<keyword evidence="5" id="KW-1185">Reference proteome</keyword>
<organism evidence="4 5">
    <name type="scientific">Kordiimonas lipolytica</name>
    <dbReference type="NCBI Taxonomy" id="1662421"/>
    <lineage>
        <taxon>Bacteria</taxon>
        <taxon>Pseudomonadati</taxon>
        <taxon>Pseudomonadota</taxon>
        <taxon>Alphaproteobacteria</taxon>
        <taxon>Kordiimonadales</taxon>
        <taxon>Kordiimonadaceae</taxon>
        <taxon>Kordiimonas</taxon>
    </lineage>
</organism>
<evidence type="ECO:0000256" key="1">
    <source>
        <dbReference type="ARBA" id="ARBA00023002"/>
    </source>
</evidence>
<dbReference type="InterPro" id="IPR006140">
    <property type="entry name" value="D-isomer_DH_NAD-bd"/>
</dbReference>
<keyword evidence="1" id="KW-0560">Oxidoreductase</keyword>
<evidence type="ECO:0000313" key="5">
    <source>
        <dbReference type="Proteomes" id="UP001595776"/>
    </source>
</evidence>
<dbReference type="InterPro" id="IPR036291">
    <property type="entry name" value="NAD(P)-bd_dom_sf"/>
</dbReference>
<keyword evidence="2" id="KW-0520">NAD</keyword>
<accession>A0ABV8UB60</accession>
<dbReference type="PANTHER" id="PTHR43333">
    <property type="entry name" value="2-HACID_DH_C DOMAIN-CONTAINING PROTEIN"/>
    <property type="match status" value="1"/>
</dbReference>
<name>A0ABV8UB60_9PROT</name>
<feature type="domain" description="D-isomer specific 2-hydroxyacid dehydrogenase NAD-binding" evidence="3">
    <location>
        <begin position="104"/>
        <end position="276"/>
    </location>
</feature>
<dbReference type="EMBL" id="JBHSCR010000005">
    <property type="protein sequence ID" value="MFC4347929.1"/>
    <property type="molecule type" value="Genomic_DNA"/>
</dbReference>
<protein>
    <submittedName>
        <fullName evidence="4">2-hydroxyacid dehydrogenase</fullName>
    </submittedName>
</protein>
<dbReference type="Proteomes" id="UP001595776">
    <property type="component" value="Unassembled WGS sequence"/>
</dbReference>
<proteinExistence type="predicted"/>
<gene>
    <name evidence="4" type="ORF">ACFO5Q_08745</name>
</gene>
<sequence>MTRILFYLADYPHDIWRQCIHAIDPKVEFLGNPDWGSPEDGDAYAFVWEPEPGLLARYPNIKAIFSLGAGVDHLTRDPDLPKDVPIIRMGDEGLKEGMAEYILMNVLMHHRQTPQLLAAQRKNQWKRVFSLAAKDVRVGILGYGALGQRAAQALKPLGYNIAAWSRSPKDDDLVAHFTGMEQLDDFLARTDIVVGLLPSTKETEGLLDFDRLSRLPEGASVINAGRGSLIVLDDLMALLDSGYIAGASLDVFPEEPLPKDHPLWGYDTVIITPHSAAITRPDTAAEYVLRNIKRIENGESPENLLDTNLGY</sequence>
<comment type="caution">
    <text evidence="4">The sequence shown here is derived from an EMBL/GenBank/DDBJ whole genome shotgun (WGS) entry which is preliminary data.</text>
</comment>
<dbReference type="Pfam" id="PF02826">
    <property type="entry name" value="2-Hacid_dh_C"/>
    <property type="match status" value="1"/>
</dbReference>
<dbReference type="PANTHER" id="PTHR43333:SF1">
    <property type="entry name" value="D-ISOMER SPECIFIC 2-HYDROXYACID DEHYDROGENASE NAD-BINDING DOMAIN-CONTAINING PROTEIN"/>
    <property type="match status" value="1"/>
</dbReference>
<reference evidence="5" key="1">
    <citation type="journal article" date="2019" name="Int. J. Syst. Evol. Microbiol.">
        <title>The Global Catalogue of Microorganisms (GCM) 10K type strain sequencing project: providing services to taxonomists for standard genome sequencing and annotation.</title>
        <authorList>
            <consortium name="The Broad Institute Genomics Platform"/>
            <consortium name="The Broad Institute Genome Sequencing Center for Infectious Disease"/>
            <person name="Wu L."/>
            <person name="Ma J."/>
        </authorList>
    </citation>
    <scope>NUCLEOTIDE SEQUENCE [LARGE SCALE GENOMIC DNA]</scope>
    <source>
        <strain evidence="5">CGMCC 1.15304</strain>
    </source>
</reference>
<dbReference type="RefSeq" id="WP_068152052.1">
    <property type="nucleotide sequence ID" value="NZ_JBHSCR010000005.1"/>
</dbReference>
<dbReference type="CDD" id="cd12164">
    <property type="entry name" value="GDH_like_2"/>
    <property type="match status" value="1"/>
</dbReference>
<dbReference type="SUPFAM" id="SSF51735">
    <property type="entry name" value="NAD(P)-binding Rossmann-fold domains"/>
    <property type="match status" value="1"/>
</dbReference>
<dbReference type="Gene3D" id="3.40.50.720">
    <property type="entry name" value="NAD(P)-binding Rossmann-like Domain"/>
    <property type="match status" value="2"/>
</dbReference>
<evidence type="ECO:0000313" key="4">
    <source>
        <dbReference type="EMBL" id="MFC4347929.1"/>
    </source>
</evidence>